<comment type="caution">
    <text evidence="4">The sequence shown here is derived from an EMBL/GenBank/DDBJ whole genome shotgun (WGS) entry which is preliminary data.</text>
</comment>
<organism evidence="4 5">
    <name type="scientific">Actinomadura vinacea</name>
    <dbReference type="NCBI Taxonomy" id="115336"/>
    <lineage>
        <taxon>Bacteria</taxon>
        <taxon>Bacillati</taxon>
        <taxon>Actinomycetota</taxon>
        <taxon>Actinomycetes</taxon>
        <taxon>Streptosporangiales</taxon>
        <taxon>Thermomonosporaceae</taxon>
        <taxon>Actinomadura</taxon>
    </lineage>
</organism>
<evidence type="ECO:0000313" key="5">
    <source>
        <dbReference type="Proteomes" id="UP001501231"/>
    </source>
</evidence>
<feature type="coiled-coil region" evidence="1">
    <location>
        <begin position="279"/>
        <end position="335"/>
    </location>
</feature>
<dbReference type="RefSeq" id="WP_344588810.1">
    <property type="nucleotide sequence ID" value="NZ_BAAARW010000008.1"/>
</dbReference>
<gene>
    <name evidence="4" type="ORF">GCM10010191_22330</name>
</gene>
<sequence length="677" mass="73631">MGDVMAEVSLGAQPYVGVEVPPHEAAALLGTVGGRLAPGEAVLALVATVKALPSLSHVVVTDRRLLGFKAAGLAQQGFVVETPLSAVASAQTRKSYQQREFLVTVGDDGEETDFGDVHGDDAPRVLQIIDRAASAAKNAGSASPVGGAPPAPVASLPTPAPVMPPTPAPAAPPDPVPAPAAPAGPHGGWRYNPPPTWPAPPVGWTPPPGWQPDPSWGPVPPGWQLWVPAAPRVQPPVELAASLPPAPVGRGAPPPVPPPLAQTGGHGGGRGLFGGRKRIEELEAENARLRQWVADLNGMEPALLAQLTRQLQEQTAQLEEQVGASRAELDRVRRDIVQTEGLALLQVVGVYEYQHPLADSVAYKAELAKLKDKIKTMARNDRAVQATTHWSVNGSAAQGTKMVRDFSKLMLRAYNAEADNLVRTMRPYKLQSAIDRLDKSTQTIARLGKTMDIRIAAAYHQVRIRELTLTADYLAKVEEEKERVRAERERQREEDKARREFEREKARLLKERSHVESALARLIDNGDEAGAEQLRAKLAEVESVINDVEGRQANTRAGYVYVISNIGAFGENMVKIGMTRRLDPMDRVRELGDASVPFRFDVHALIFSDDAVGLENRLHQELADQRVNRVNLRREFFNATPAQVRDILRRIAGQHLLEYTETPEALEWRTSQNDSAA</sequence>
<keyword evidence="1" id="KW-0175">Coiled coil</keyword>
<protein>
    <recommendedName>
        <fullName evidence="3">Bacteriophage T5 Orf172 DNA-binding domain-containing protein</fullName>
    </recommendedName>
</protein>
<dbReference type="Proteomes" id="UP001501231">
    <property type="component" value="Unassembled WGS sequence"/>
</dbReference>
<feature type="region of interest" description="Disordered" evidence="2">
    <location>
        <begin position="139"/>
        <end position="187"/>
    </location>
</feature>
<dbReference type="SMART" id="SM00974">
    <property type="entry name" value="T5orf172"/>
    <property type="match status" value="1"/>
</dbReference>
<feature type="domain" description="Bacteriophage T5 Orf172 DNA-binding" evidence="3">
    <location>
        <begin position="568"/>
        <end position="651"/>
    </location>
</feature>
<feature type="region of interest" description="Disordered" evidence="2">
    <location>
        <begin position="480"/>
        <end position="499"/>
    </location>
</feature>
<dbReference type="InterPro" id="IPR025280">
    <property type="entry name" value="SNIPE"/>
</dbReference>
<reference evidence="4 5" key="1">
    <citation type="journal article" date="2019" name="Int. J. Syst. Evol. Microbiol.">
        <title>The Global Catalogue of Microorganisms (GCM) 10K type strain sequencing project: providing services to taxonomists for standard genome sequencing and annotation.</title>
        <authorList>
            <consortium name="The Broad Institute Genomics Platform"/>
            <consortium name="The Broad Institute Genome Sequencing Center for Infectious Disease"/>
            <person name="Wu L."/>
            <person name="Ma J."/>
        </authorList>
    </citation>
    <scope>NUCLEOTIDE SEQUENCE [LARGE SCALE GENOMIC DNA]</scope>
    <source>
        <strain evidence="4 5">JCM 3325</strain>
    </source>
</reference>
<evidence type="ECO:0000256" key="1">
    <source>
        <dbReference type="SAM" id="Coils"/>
    </source>
</evidence>
<keyword evidence="5" id="KW-1185">Reference proteome</keyword>
<dbReference type="InterPro" id="IPR018306">
    <property type="entry name" value="Phage_T5_Orf172_DNA-bd"/>
</dbReference>
<name>A0ABN3ISP4_9ACTN</name>
<accession>A0ABN3ISP4</accession>
<evidence type="ECO:0000256" key="2">
    <source>
        <dbReference type="SAM" id="MobiDB-lite"/>
    </source>
</evidence>
<dbReference type="EMBL" id="BAAARW010000008">
    <property type="protein sequence ID" value="GAA2412437.1"/>
    <property type="molecule type" value="Genomic_DNA"/>
</dbReference>
<proteinExistence type="predicted"/>
<dbReference type="Pfam" id="PF13455">
    <property type="entry name" value="MUG113"/>
    <property type="match status" value="1"/>
</dbReference>
<evidence type="ECO:0000259" key="3">
    <source>
        <dbReference type="SMART" id="SM00974"/>
    </source>
</evidence>
<evidence type="ECO:0000313" key="4">
    <source>
        <dbReference type="EMBL" id="GAA2412437.1"/>
    </source>
</evidence>
<feature type="compositionally biased region" description="Pro residues" evidence="2">
    <location>
        <begin position="147"/>
        <end position="182"/>
    </location>
</feature>
<dbReference type="Pfam" id="PF13250">
    <property type="entry name" value="SNIPE"/>
    <property type="match status" value="1"/>
</dbReference>